<evidence type="ECO:0000313" key="3">
    <source>
        <dbReference type="Proteomes" id="UP000093592"/>
    </source>
</evidence>
<evidence type="ECO:0000313" key="2">
    <source>
        <dbReference type="EMBL" id="OBI45963.1"/>
    </source>
</evidence>
<feature type="region of interest" description="Disordered" evidence="1">
    <location>
        <begin position="1"/>
        <end position="23"/>
    </location>
</feature>
<accession>A0A1A2Z8I5</accession>
<comment type="caution">
    <text evidence="2">The sequence shown here is derived from an EMBL/GenBank/DDBJ whole genome shotgun (WGS) entry which is preliminary data.</text>
</comment>
<dbReference type="AlphaFoldDB" id="A0A1A2Z8I5"/>
<sequence>MTTSTVVSVASKPRSRRGEDARQSPKYRLDVVASDVLDVVRSAGGWLFDRAMAGWEVNALLPRTQDVRALQILGVRCVDLHAELSTPLAGVGLAVSAEALGVDSRIRDTVLEALNHSLTEVTLWGDGWPLAVDRRTAAAQHVLSAAARSFKRHALAAAGAASPVGPTESLRSHPKTCSPVGSELILVD</sequence>
<organism evidence="2 3">
    <name type="scientific">Mycobacterium kyorinense</name>
    <dbReference type="NCBI Taxonomy" id="487514"/>
    <lineage>
        <taxon>Bacteria</taxon>
        <taxon>Bacillati</taxon>
        <taxon>Actinomycetota</taxon>
        <taxon>Actinomycetes</taxon>
        <taxon>Mycobacteriales</taxon>
        <taxon>Mycobacteriaceae</taxon>
        <taxon>Mycobacterium</taxon>
    </lineage>
</organism>
<name>A0A1A2Z8I5_9MYCO</name>
<proteinExistence type="predicted"/>
<gene>
    <name evidence="2" type="ORF">A5707_22625</name>
</gene>
<protein>
    <submittedName>
        <fullName evidence="2">Uncharacterized protein</fullName>
    </submittedName>
</protein>
<dbReference type="RefSeq" id="WP_065014782.1">
    <property type="nucleotide sequence ID" value="NZ_LZKJ01000116.1"/>
</dbReference>
<dbReference type="EMBL" id="LZKJ01000116">
    <property type="protein sequence ID" value="OBI45963.1"/>
    <property type="molecule type" value="Genomic_DNA"/>
</dbReference>
<dbReference type="OrthoDB" id="4555700at2"/>
<dbReference type="Proteomes" id="UP000093592">
    <property type="component" value="Unassembled WGS sequence"/>
</dbReference>
<reference evidence="3" key="1">
    <citation type="submission" date="2016-06" db="EMBL/GenBank/DDBJ databases">
        <authorList>
            <person name="Sutton G."/>
            <person name="Brinkac L."/>
            <person name="Sanka R."/>
            <person name="Adams M."/>
            <person name="Lau E."/>
            <person name="Sam S."/>
            <person name="Sreng N."/>
            <person name="Him V."/>
            <person name="Kerleguer A."/>
            <person name="Cheng S."/>
        </authorList>
    </citation>
    <scope>NUCLEOTIDE SEQUENCE [LARGE SCALE GENOMIC DNA]</scope>
    <source>
        <strain evidence="3">E861</strain>
    </source>
</reference>
<evidence type="ECO:0000256" key="1">
    <source>
        <dbReference type="SAM" id="MobiDB-lite"/>
    </source>
</evidence>